<protein>
    <submittedName>
        <fullName evidence="1">Uncharacterized protein</fullName>
    </submittedName>
</protein>
<dbReference type="Pfam" id="PF04380">
    <property type="entry name" value="BMFP"/>
    <property type="match status" value="1"/>
</dbReference>
<gene>
    <name evidence="1" type="ORF">CTOB1V02_LOCUS16887</name>
</gene>
<organism evidence="1">
    <name type="scientific">Cyprideis torosa</name>
    <dbReference type="NCBI Taxonomy" id="163714"/>
    <lineage>
        <taxon>Eukaryota</taxon>
        <taxon>Metazoa</taxon>
        <taxon>Ecdysozoa</taxon>
        <taxon>Arthropoda</taxon>
        <taxon>Crustacea</taxon>
        <taxon>Oligostraca</taxon>
        <taxon>Ostracoda</taxon>
        <taxon>Podocopa</taxon>
        <taxon>Podocopida</taxon>
        <taxon>Cytherocopina</taxon>
        <taxon>Cytheroidea</taxon>
        <taxon>Cytherideidae</taxon>
        <taxon>Cyprideis</taxon>
    </lineage>
</organism>
<dbReference type="OrthoDB" id="8300361at2759"/>
<dbReference type="AlphaFoldDB" id="A0A7R8X1H4"/>
<dbReference type="GO" id="GO:0005829">
    <property type="term" value="C:cytosol"/>
    <property type="evidence" value="ECO:0007669"/>
    <property type="project" value="TreeGrafter"/>
</dbReference>
<dbReference type="PANTHER" id="PTHR38040">
    <property type="entry name" value="UBIQUINONE BIOSYNTHESIS ACCESSORY FACTOR UBIK"/>
    <property type="match status" value="1"/>
</dbReference>
<dbReference type="HAMAP" id="MF_02216">
    <property type="entry name" value="UbiK"/>
    <property type="match status" value="1"/>
</dbReference>
<dbReference type="PANTHER" id="PTHR38040:SF1">
    <property type="entry name" value="UBIQUINONE BIOSYNTHESIS ACCESSORY FACTOR UBIK"/>
    <property type="match status" value="1"/>
</dbReference>
<proteinExistence type="inferred from homology"/>
<dbReference type="InterPro" id="IPR007475">
    <property type="entry name" value="UbiK"/>
</dbReference>
<accession>A0A7R8X1H4</accession>
<sequence length="81" mass="9336">MIDPKLLDEMVQRLSGLMPQSVERFQEDIEKNLKAGMQGVMQKMDLVTREEYEVQTALLERSRARLADLEKRIAELEAGSK</sequence>
<dbReference type="EMBL" id="OB715154">
    <property type="protein sequence ID" value="CAD7239072.1"/>
    <property type="molecule type" value="Genomic_DNA"/>
</dbReference>
<reference evidence="1" key="1">
    <citation type="submission" date="2020-11" db="EMBL/GenBank/DDBJ databases">
        <authorList>
            <person name="Tran Van P."/>
        </authorList>
    </citation>
    <scope>NUCLEOTIDE SEQUENCE</scope>
</reference>
<name>A0A7R8X1H4_9CRUS</name>
<evidence type="ECO:0000313" key="1">
    <source>
        <dbReference type="EMBL" id="CAD7239072.1"/>
    </source>
</evidence>